<evidence type="ECO:0000313" key="1">
    <source>
        <dbReference type="EMBL" id="MEQ2316891.1"/>
    </source>
</evidence>
<organism evidence="1 2">
    <name type="scientific">Ameca splendens</name>
    <dbReference type="NCBI Taxonomy" id="208324"/>
    <lineage>
        <taxon>Eukaryota</taxon>
        <taxon>Metazoa</taxon>
        <taxon>Chordata</taxon>
        <taxon>Craniata</taxon>
        <taxon>Vertebrata</taxon>
        <taxon>Euteleostomi</taxon>
        <taxon>Actinopterygii</taxon>
        <taxon>Neopterygii</taxon>
        <taxon>Teleostei</taxon>
        <taxon>Neoteleostei</taxon>
        <taxon>Acanthomorphata</taxon>
        <taxon>Ovalentaria</taxon>
        <taxon>Atherinomorphae</taxon>
        <taxon>Cyprinodontiformes</taxon>
        <taxon>Goodeidae</taxon>
        <taxon>Ameca</taxon>
    </lineage>
</organism>
<reference evidence="1 2" key="1">
    <citation type="submission" date="2021-06" db="EMBL/GenBank/DDBJ databases">
        <authorList>
            <person name="Palmer J.M."/>
        </authorList>
    </citation>
    <scope>NUCLEOTIDE SEQUENCE [LARGE SCALE GENOMIC DNA]</scope>
    <source>
        <strain evidence="1 2">AS_MEX2019</strain>
        <tissue evidence="1">Muscle</tissue>
    </source>
</reference>
<dbReference type="Proteomes" id="UP001469553">
    <property type="component" value="Unassembled WGS sequence"/>
</dbReference>
<gene>
    <name evidence="1" type="ORF">AMECASPLE_037062</name>
</gene>
<comment type="caution">
    <text evidence="1">The sequence shown here is derived from an EMBL/GenBank/DDBJ whole genome shotgun (WGS) entry which is preliminary data.</text>
</comment>
<sequence>MIFYQCSPMWSRRVRIFHICSAETQIRTLKECEHHRYCQNVIVFWDLDGKHHETRYHMTVMLLKPSGNGLWGGPESACRVVLFLMTPQRREKCGVSFRDLRHGGTCSRDGADTTWIQSIS</sequence>
<dbReference type="EMBL" id="JAHRIP010090742">
    <property type="protein sequence ID" value="MEQ2316891.1"/>
    <property type="molecule type" value="Genomic_DNA"/>
</dbReference>
<proteinExistence type="predicted"/>
<accession>A0ABV1AGV1</accession>
<keyword evidence="2" id="KW-1185">Reference proteome</keyword>
<evidence type="ECO:0000313" key="2">
    <source>
        <dbReference type="Proteomes" id="UP001469553"/>
    </source>
</evidence>
<name>A0ABV1AGV1_9TELE</name>
<protein>
    <submittedName>
        <fullName evidence="1">Uncharacterized protein</fullName>
    </submittedName>
</protein>